<proteinExistence type="predicted"/>
<evidence type="ECO:0000256" key="1">
    <source>
        <dbReference type="SAM" id="MobiDB-lite"/>
    </source>
</evidence>
<keyword evidence="3" id="KW-1185">Reference proteome</keyword>
<dbReference type="OrthoDB" id="4954868at2"/>
<feature type="region of interest" description="Disordered" evidence="1">
    <location>
        <begin position="1"/>
        <end position="21"/>
    </location>
</feature>
<dbReference type="RefSeq" id="WP_119481536.1">
    <property type="nucleotide sequence ID" value="NZ_QXTG01000001.1"/>
</dbReference>
<organism evidence="2 3">
    <name type="scientific">Amnibacterium setariae</name>
    <dbReference type="NCBI Taxonomy" id="2306585"/>
    <lineage>
        <taxon>Bacteria</taxon>
        <taxon>Bacillati</taxon>
        <taxon>Actinomycetota</taxon>
        <taxon>Actinomycetes</taxon>
        <taxon>Micrococcales</taxon>
        <taxon>Microbacteriaceae</taxon>
        <taxon>Amnibacterium</taxon>
    </lineage>
</organism>
<comment type="caution">
    <text evidence="2">The sequence shown here is derived from an EMBL/GenBank/DDBJ whole genome shotgun (WGS) entry which is preliminary data.</text>
</comment>
<feature type="compositionally biased region" description="Basic residues" evidence="1">
    <location>
        <begin position="1"/>
        <end position="16"/>
    </location>
</feature>
<evidence type="ECO:0000313" key="3">
    <source>
        <dbReference type="Proteomes" id="UP000265742"/>
    </source>
</evidence>
<dbReference type="Pfam" id="PF13830">
    <property type="entry name" value="DUF4192"/>
    <property type="match status" value="1"/>
</dbReference>
<sequence>MSKQSARRRSRPRPSRRPPVVVRATGPADLLRLVPLLAGGVPEDSLVLLLFRRAQGTRSRTHGALRIDLLHSADPDELERWAAALLGTVLRVDGVTGVAVAAWTPETFAPSGRPPAAAQVRAVAEQAERRGLEVLERFCVAADGWGSLDDPDLPRGGLPLALIEPEEPVRRLRRVEDPPPAPADQQDAFLDRYDEWWTRGEGPGGVLHGVRLAEPGSAFGPAAEPEAAMERYRWGHDVEEVVALVEAALEPHDDAAGPCPCRALLFALGERQGLENLVLLQLAWGRDFGMELWSATRDPAARGATFERLRQAISGGRFRRPDLDRIDAAIGLLLAIARWVPRADRAPLDGMLAWLHWASGGSSAAGAYAQRCLRSSPGRDVATLVLAQVERGALPAWAFRARPERGGGLDALLAEAASPAR</sequence>
<accession>A0A3A1U2U4</accession>
<dbReference type="AlphaFoldDB" id="A0A3A1U2U4"/>
<evidence type="ECO:0000313" key="2">
    <source>
        <dbReference type="EMBL" id="RIX31174.1"/>
    </source>
</evidence>
<reference evidence="3" key="1">
    <citation type="submission" date="2018-09" db="EMBL/GenBank/DDBJ databases">
        <authorList>
            <person name="Kim I."/>
        </authorList>
    </citation>
    <scope>NUCLEOTIDE SEQUENCE [LARGE SCALE GENOMIC DNA]</scope>
    <source>
        <strain evidence="3">DD4a</strain>
    </source>
</reference>
<dbReference type="EMBL" id="QXTG01000001">
    <property type="protein sequence ID" value="RIX31174.1"/>
    <property type="molecule type" value="Genomic_DNA"/>
</dbReference>
<dbReference type="InterPro" id="IPR025447">
    <property type="entry name" value="DUF4192"/>
</dbReference>
<protein>
    <submittedName>
        <fullName evidence="2">DUF4192 family protein</fullName>
    </submittedName>
</protein>
<gene>
    <name evidence="2" type="ORF">D1781_07390</name>
</gene>
<name>A0A3A1U2U4_9MICO</name>
<dbReference type="Proteomes" id="UP000265742">
    <property type="component" value="Unassembled WGS sequence"/>
</dbReference>